<dbReference type="PROSITE" id="PS51266">
    <property type="entry name" value="ZF_CHY"/>
    <property type="match status" value="1"/>
</dbReference>
<evidence type="ECO:0000313" key="6">
    <source>
        <dbReference type="Proteomes" id="UP000001279"/>
    </source>
</evidence>
<dbReference type="HOGENOM" id="CLU_143932_0_0_9"/>
<reference evidence="5 6" key="1">
    <citation type="journal article" date="2011" name="Microb. Cell Fact.">
        <title>Genome sequences and comparative genomics of two Lactobacillus ruminis strains from the bovine and human intestinal tracts.</title>
        <authorList>
            <person name="Forde B.M."/>
            <person name="Neville B.A."/>
            <person name="O'Donnell M.M."/>
            <person name="Riboulet-Bisson E."/>
            <person name="Claesson M.J."/>
            <person name="Coghlan A."/>
            <person name="Ross R.P."/>
            <person name="O'Toole P.W."/>
        </authorList>
    </citation>
    <scope>NUCLEOTIDE SEQUENCE [LARGE SCALE GENOMIC DNA]</scope>
    <source>
        <strain evidence="6">ATCC 27782 / RF3</strain>
    </source>
</reference>
<dbReference type="PANTHER" id="PTHR28082">
    <property type="entry name" value="ZINC FINGER PROTEIN"/>
    <property type="match status" value="1"/>
</dbReference>
<evidence type="ECO:0000256" key="3">
    <source>
        <dbReference type="ARBA" id="ARBA00022833"/>
    </source>
</evidence>
<dbReference type="InterPro" id="IPR037274">
    <property type="entry name" value="Znf_CHY_sf"/>
</dbReference>
<gene>
    <name evidence="5" type="ordered locus">LRC_05730</name>
</gene>
<evidence type="ECO:0000256" key="1">
    <source>
        <dbReference type="ARBA" id="ARBA00022723"/>
    </source>
</evidence>
<dbReference type="PIRSF" id="PIRSF017292">
    <property type="entry name" value="UCP017292_Znf_CHY"/>
    <property type="match status" value="1"/>
</dbReference>
<accession>G2SM98</accession>
<dbReference type="InterPro" id="IPR052604">
    <property type="entry name" value="Mito_Tim_assembly_helper"/>
</dbReference>
<evidence type="ECO:0000313" key="5">
    <source>
        <dbReference type="EMBL" id="AEN77870.1"/>
    </source>
</evidence>
<dbReference type="STRING" id="1069534.LRC_05730"/>
<dbReference type="SUPFAM" id="SSF161219">
    <property type="entry name" value="CHY zinc finger-like"/>
    <property type="match status" value="1"/>
</dbReference>
<proteinExistence type="predicted"/>
<dbReference type="KEGG" id="lrm:LRC_05730"/>
<dbReference type="InterPro" id="IPR016694">
    <property type="entry name" value="UCP017292"/>
</dbReference>
<dbReference type="PANTHER" id="PTHR28082:SF1">
    <property type="entry name" value="HELPER OF TIM PROTEIN 13"/>
    <property type="match status" value="1"/>
</dbReference>
<keyword evidence="3" id="KW-0862">Zinc</keyword>
<keyword evidence="6" id="KW-1185">Reference proteome</keyword>
<evidence type="ECO:0000256" key="2">
    <source>
        <dbReference type="ARBA" id="ARBA00022771"/>
    </source>
</evidence>
<dbReference type="InterPro" id="IPR008913">
    <property type="entry name" value="Znf_CHY"/>
</dbReference>
<name>G2SM98_LIGR2</name>
<dbReference type="Pfam" id="PF05495">
    <property type="entry name" value="zf-CHY"/>
    <property type="match status" value="1"/>
</dbReference>
<dbReference type="eggNOG" id="COG4357">
    <property type="taxonomic scope" value="Bacteria"/>
</dbReference>
<dbReference type="GO" id="GO:0008270">
    <property type="term" value="F:zinc ion binding"/>
    <property type="evidence" value="ECO:0007669"/>
    <property type="project" value="UniProtKB-KW"/>
</dbReference>
<keyword evidence="2" id="KW-0863">Zinc-finger</keyword>
<organism evidence="5 6">
    <name type="scientific">Ligilactobacillus ruminis (strain ATCC 27782 / RF3)</name>
    <name type="common">Lactobacillus ruminis</name>
    <dbReference type="NCBI Taxonomy" id="1069534"/>
    <lineage>
        <taxon>Bacteria</taxon>
        <taxon>Bacillati</taxon>
        <taxon>Bacillota</taxon>
        <taxon>Bacilli</taxon>
        <taxon>Lactobacillales</taxon>
        <taxon>Lactobacillaceae</taxon>
        <taxon>Ligilactobacillus</taxon>
    </lineage>
</organism>
<dbReference type="Proteomes" id="UP000001279">
    <property type="component" value="Chromosome"/>
</dbReference>
<feature type="domain" description="CHY-type" evidence="4">
    <location>
        <begin position="12"/>
        <end position="86"/>
    </location>
</feature>
<dbReference type="AlphaFoldDB" id="G2SM98"/>
<dbReference type="PATRIC" id="fig|1069534.5.peg.641"/>
<dbReference type="EMBL" id="CP003032">
    <property type="protein sequence ID" value="AEN77870.1"/>
    <property type="molecule type" value="Genomic_DNA"/>
</dbReference>
<keyword evidence="1" id="KW-0479">Metal-binding</keyword>
<dbReference type="GO" id="GO:0045041">
    <property type="term" value="P:protein import into mitochondrial intermembrane space"/>
    <property type="evidence" value="ECO:0007669"/>
    <property type="project" value="TreeGrafter"/>
</dbReference>
<protein>
    <submittedName>
        <fullName evidence="5">CHY zinc finger protein</fullName>
    </submittedName>
</protein>
<sequence>MRGEIMKIYGIQLDQQGRCFHYHSEADVVALRCRQCHKYYACYKCHDESENHDFKPADASDPVPVLCGNCMNQLTKNQYEQGFCFYCRHRFNPGCSLHHDIYFE</sequence>
<evidence type="ECO:0000259" key="4">
    <source>
        <dbReference type="PROSITE" id="PS51266"/>
    </source>
</evidence>